<sequence>MSAIPRFIADAMLGHVARWLRLLGYDTLYYKSINDWKLLKIAKEEDRILLTRDLGLFRRARRYGIRALFIEDPSIEKVLAFISVKYSISLEFNKDNTLCPECNTRLKYTTSITEISVKVNKDIALKYREFWICPSCSKIYWQGNHWRTISSVLEEARQEKLKILSKIKPLERKIPSEGASHSGHLQ</sequence>
<dbReference type="EMBL" id="DTBZ01000152">
    <property type="protein sequence ID" value="HGQ18917.1"/>
    <property type="molecule type" value="Genomic_DNA"/>
</dbReference>
<gene>
    <name evidence="2" type="ORF">ENU30_08110</name>
</gene>
<comment type="caution">
    <text evidence="2">The sequence shown here is derived from an EMBL/GenBank/DDBJ whole genome shotgun (WGS) entry which is preliminary data.</text>
</comment>
<evidence type="ECO:0000259" key="1">
    <source>
        <dbReference type="Pfam" id="PF01927"/>
    </source>
</evidence>
<dbReference type="PANTHER" id="PTHR39081">
    <property type="entry name" value="MUT7-C DOMAIN-CONTAINING PROTEIN"/>
    <property type="match status" value="1"/>
</dbReference>
<feature type="domain" description="Mut7-C RNAse" evidence="1">
    <location>
        <begin position="5"/>
        <end position="151"/>
    </location>
</feature>
<evidence type="ECO:0000313" key="2">
    <source>
        <dbReference type="EMBL" id="HGQ18917.1"/>
    </source>
</evidence>
<dbReference type="Pfam" id="PF01927">
    <property type="entry name" value="Mut7-C"/>
    <property type="match status" value="1"/>
</dbReference>
<dbReference type="InterPro" id="IPR002782">
    <property type="entry name" value="Mut7-C_RNAse_dom"/>
</dbReference>
<proteinExistence type="predicted"/>
<reference evidence="2" key="1">
    <citation type="journal article" date="2020" name="mSystems">
        <title>Genome- and Community-Level Interaction Insights into Carbon Utilization and Element Cycling Functions of Hydrothermarchaeota in Hydrothermal Sediment.</title>
        <authorList>
            <person name="Zhou Z."/>
            <person name="Liu Y."/>
            <person name="Xu W."/>
            <person name="Pan J."/>
            <person name="Luo Z.H."/>
            <person name="Li M."/>
        </authorList>
    </citation>
    <scope>NUCLEOTIDE SEQUENCE [LARGE SCALE GENOMIC DNA]</scope>
    <source>
        <strain evidence="2">SpSt-657</strain>
    </source>
</reference>
<dbReference type="InterPro" id="IPR029060">
    <property type="entry name" value="PIN-like_dom_sf"/>
</dbReference>
<dbReference type="SUPFAM" id="SSF88723">
    <property type="entry name" value="PIN domain-like"/>
    <property type="match status" value="1"/>
</dbReference>
<protein>
    <recommendedName>
        <fullName evidence="1">Mut7-C RNAse domain-containing protein</fullName>
    </recommendedName>
</protein>
<organism evidence="2">
    <name type="scientific">Ignisphaera aggregans</name>
    <dbReference type="NCBI Taxonomy" id="334771"/>
    <lineage>
        <taxon>Archaea</taxon>
        <taxon>Thermoproteota</taxon>
        <taxon>Thermoprotei</taxon>
        <taxon>Desulfurococcales</taxon>
        <taxon>Desulfurococcaceae</taxon>
        <taxon>Ignisphaera</taxon>
    </lineage>
</organism>
<accession>A0A7J3JT84</accession>
<name>A0A7J3JT84_9CREN</name>
<dbReference type="AlphaFoldDB" id="A0A7J3JT84"/>
<dbReference type="PANTHER" id="PTHR39081:SF1">
    <property type="entry name" value="MUT7-C RNASE DOMAIN-CONTAINING PROTEIN"/>
    <property type="match status" value="1"/>
</dbReference>